<dbReference type="EMBL" id="CP007139">
    <property type="protein sequence ID" value="AIE87099.1"/>
    <property type="molecule type" value="Genomic_DNA"/>
</dbReference>
<dbReference type="InterPro" id="IPR050194">
    <property type="entry name" value="Glycosyltransferase_grp1"/>
</dbReference>
<dbReference type="Pfam" id="PF13439">
    <property type="entry name" value="Glyco_transf_4"/>
    <property type="match status" value="1"/>
</dbReference>
<gene>
    <name evidence="4" type="ORF">OP10G_3731</name>
</gene>
<protein>
    <submittedName>
        <fullName evidence="4">Glycosyltransferase</fullName>
    </submittedName>
</protein>
<dbReference type="AlphaFoldDB" id="A0A068NYM8"/>
<dbReference type="KEGG" id="fgi:OP10G_3731"/>
<sequence length="460" mass="52511">MRVMMLSWEYPPRIVGGISPHVYDLSQELQRKGIEVHVVTKATPNAPDEETEPSGVQVHRVHLAEKPNDFLHEIQLLNQATDARVRQLLEDWRPGGQPTIFHAHDWLSLDAARELKYEYKLPMVATVHATESGRHGGIFNDTQRYIHEQEYWLTYEAWRIIVCSEFMKSETCRLFDSPADKVDVIYNGVNIDRFEFEWSEKDRAAHRAKLALPTEKIVMYVGRFVREKGIQVLLNAANVVLAQEPDTKFLIVGGGNRERFESFLDWAGLREKVLFTGFMANRSLHQLYRVADVAVFPSLYEPFGIVALEGMAAGAAVVTSDAGGLKEVVLHDKTGTLTYVGNPESLAWGILHVLRDPERANRLAENAKKRLRTDFEWPRIADQTIEVYNRVWAEFLGSYWADQTVWPVTPGAAERAEELHLREKAKEPAVIERPRPRIGPLVAPMLDEQDEEEEREGLPL</sequence>
<accession>A0A068NYM8</accession>
<organism evidence="4 5">
    <name type="scientific">Fimbriimonas ginsengisoli Gsoil 348</name>
    <dbReference type="NCBI Taxonomy" id="661478"/>
    <lineage>
        <taxon>Bacteria</taxon>
        <taxon>Bacillati</taxon>
        <taxon>Armatimonadota</taxon>
        <taxon>Fimbriimonadia</taxon>
        <taxon>Fimbriimonadales</taxon>
        <taxon>Fimbriimonadaceae</taxon>
        <taxon>Fimbriimonas</taxon>
    </lineage>
</organism>
<dbReference type="InterPro" id="IPR028098">
    <property type="entry name" value="Glyco_trans_4-like_N"/>
</dbReference>
<dbReference type="eggNOG" id="COG0297">
    <property type="taxonomic scope" value="Bacteria"/>
</dbReference>
<dbReference type="Gene3D" id="3.40.50.2000">
    <property type="entry name" value="Glycogen Phosphorylase B"/>
    <property type="match status" value="2"/>
</dbReference>
<keyword evidence="4" id="KW-0808">Transferase</keyword>
<feature type="domain" description="Glycosyltransferase subfamily 4-like N-terminal" evidence="3">
    <location>
        <begin position="15"/>
        <end position="193"/>
    </location>
</feature>
<proteinExistence type="predicted"/>
<dbReference type="GO" id="GO:0016757">
    <property type="term" value="F:glycosyltransferase activity"/>
    <property type="evidence" value="ECO:0007669"/>
    <property type="project" value="InterPro"/>
</dbReference>
<dbReference type="InterPro" id="IPR001296">
    <property type="entry name" value="Glyco_trans_1"/>
</dbReference>
<evidence type="ECO:0000259" key="3">
    <source>
        <dbReference type="Pfam" id="PF13439"/>
    </source>
</evidence>
<dbReference type="Proteomes" id="UP000027982">
    <property type="component" value="Chromosome"/>
</dbReference>
<evidence type="ECO:0000313" key="4">
    <source>
        <dbReference type="EMBL" id="AIE87099.1"/>
    </source>
</evidence>
<feature type="region of interest" description="Disordered" evidence="1">
    <location>
        <begin position="441"/>
        <end position="460"/>
    </location>
</feature>
<feature type="domain" description="Glycosyl transferase family 1" evidence="2">
    <location>
        <begin position="203"/>
        <end position="370"/>
    </location>
</feature>
<keyword evidence="5" id="KW-1185">Reference proteome</keyword>
<dbReference type="SUPFAM" id="SSF53756">
    <property type="entry name" value="UDP-Glycosyltransferase/glycogen phosphorylase"/>
    <property type="match status" value="1"/>
</dbReference>
<dbReference type="PANTHER" id="PTHR45947:SF3">
    <property type="entry name" value="SULFOQUINOVOSYL TRANSFERASE SQD2"/>
    <property type="match status" value="1"/>
</dbReference>
<evidence type="ECO:0000256" key="1">
    <source>
        <dbReference type="SAM" id="MobiDB-lite"/>
    </source>
</evidence>
<dbReference type="CDD" id="cd03801">
    <property type="entry name" value="GT4_PimA-like"/>
    <property type="match status" value="1"/>
</dbReference>
<name>A0A068NYM8_FIMGI</name>
<dbReference type="OrthoDB" id="9769555at2"/>
<reference evidence="4 5" key="1">
    <citation type="journal article" date="2014" name="PLoS ONE">
        <title>The first complete genome sequence of the class fimbriimonadia in the phylum armatimonadetes.</title>
        <authorList>
            <person name="Hu Z.Y."/>
            <person name="Wang Y.Z."/>
            <person name="Im W.T."/>
            <person name="Wang S.Y."/>
            <person name="Zhao G.P."/>
            <person name="Zheng H.J."/>
            <person name="Quan Z.X."/>
        </authorList>
    </citation>
    <scope>NUCLEOTIDE SEQUENCE [LARGE SCALE GENOMIC DNA]</scope>
    <source>
        <strain evidence="4">Gsoil 348</strain>
    </source>
</reference>
<dbReference type="Pfam" id="PF00534">
    <property type="entry name" value="Glycos_transf_1"/>
    <property type="match status" value="1"/>
</dbReference>
<dbReference type="STRING" id="661478.OP10G_3731"/>
<evidence type="ECO:0000259" key="2">
    <source>
        <dbReference type="Pfam" id="PF00534"/>
    </source>
</evidence>
<evidence type="ECO:0000313" key="5">
    <source>
        <dbReference type="Proteomes" id="UP000027982"/>
    </source>
</evidence>
<feature type="compositionally biased region" description="Acidic residues" evidence="1">
    <location>
        <begin position="447"/>
        <end position="460"/>
    </location>
</feature>
<dbReference type="HOGENOM" id="CLU_009583_2_3_0"/>
<dbReference type="PANTHER" id="PTHR45947">
    <property type="entry name" value="SULFOQUINOVOSYL TRANSFERASE SQD2"/>
    <property type="match status" value="1"/>
</dbReference>